<dbReference type="GO" id="GO:0042586">
    <property type="term" value="F:peptide deformylase activity"/>
    <property type="evidence" value="ECO:0007669"/>
    <property type="project" value="UniProtKB-UniRule"/>
</dbReference>
<accession>A0A919KW97</accession>
<feature type="binding site" evidence="2">
    <location>
        <position position="153"/>
    </location>
    <ligand>
        <name>Fe cation</name>
        <dbReference type="ChEBI" id="CHEBI:24875"/>
    </ligand>
</feature>
<dbReference type="NCBIfam" id="NF001159">
    <property type="entry name" value="PRK00150.1-3"/>
    <property type="match status" value="1"/>
</dbReference>
<comment type="cofactor">
    <cofactor evidence="2">
        <name>Fe(2+)</name>
        <dbReference type="ChEBI" id="CHEBI:29033"/>
    </cofactor>
    <text evidence="2">Binds 1 Fe(2+) ion.</text>
</comment>
<sequence length="184" mass="20239">MSTLPKSDRDWIAGVAREGVVTIGDLRLKAPTAQVTAEEARPLVESMVDRLRALSGAGLAAPQVGASVKVAVVEVRRTDEFPDRPEHPLISMINPVIVNRSQDEIDDWEGCFSVPGLMGKVPRAAHITVEYTTPDGDYVTEDYAGYVARTIQHEIDHLDAIEFVDRMPDMSTLTTVQNWLANRA</sequence>
<evidence type="ECO:0000313" key="4">
    <source>
        <dbReference type="Proteomes" id="UP000627369"/>
    </source>
</evidence>
<feature type="binding site" evidence="2">
    <location>
        <position position="111"/>
    </location>
    <ligand>
        <name>Fe cation</name>
        <dbReference type="ChEBI" id="CHEBI:24875"/>
    </ligand>
</feature>
<name>A0A919KW97_9MICO</name>
<protein>
    <recommendedName>
        <fullName evidence="2">Peptide deformylase</fullName>
        <shortName evidence="2">PDF</shortName>
        <ecNumber evidence="2">3.5.1.88</ecNumber>
    </recommendedName>
    <alternativeName>
        <fullName evidence="2">Polypeptide deformylase</fullName>
    </alternativeName>
</protein>
<dbReference type="Proteomes" id="UP000627369">
    <property type="component" value="Unassembled WGS sequence"/>
</dbReference>
<dbReference type="RefSeq" id="WP_189670052.1">
    <property type="nucleotide sequence ID" value="NZ_BNAS01000004.1"/>
</dbReference>
<evidence type="ECO:0000313" key="3">
    <source>
        <dbReference type="EMBL" id="GHH74892.1"/>
    </source>
</evidence>
<feature type="binding site" evidence="2">
    <location>
        <position position="157"/>
    </location>
    <ligand>
        <name>Fe cation</name>
        <dbReference type="ChEBI" id="CHEBI:24875"/>
    </ligand>
</feature>
<gene>
    <name evidence="3" type="primary">def2</name>
    <name evidence="2" type="synonym">def</name>
    <name evidence="3" type="ORF">GCM10017772_29900</name>
</gene>
<dbReference type="GO" id="GO:0046872">
    <property type="term" value="F:metal ion binding"/>
    <property type="evidence" value="ECO:0007669"/>
    <property type="project" value="UniProtKB-KW"/>
</dbReference>
<dbReference type="Gene3D" id="3.90.45.10">
    <property type="entry name" value="Peptide deformylase"/>
    <property type="match status" value="1"/>
</dbReference>
<comment type="caution">
    <text evidence="3">The sequence shown here is derived from an EMBL/GenBank/DDBJ whole genome shotgun (WGS) entry which is preliminary data.</text>
</comment>
<keyword evidence="2" id="KW-0648">Protein biosynthesis</keyword>
<proteinExistence type="inferred from homology"/>
<dbReference type="InterPro" id="IPR023635">
    <property type="entry name" value="Peptide_deformylase"/>
</dbReference>
<dbReference type="EMBL" id="BNAS01000004">
    <property type="protein sequence ID" value="GHH74892.1"/>
    <property type="molecule type" value="Genomic_DNA"/>
</dbReference>
<dbReference type="Pfam" id="PF01327">
    <property type="entry name" value="Pep_deformylase"/>
    <property type="match status" value="1"/>
</dbReference>
<dbReference type="GO" id="GO:0006412">
    <property type="term" value="P:translation"/>
    <property type="evidence" value="ECO:0007669"/>
    <property type="project" value="UniProtKB-UniRule"/>
</dbReference>
<dbReference type="PANTHER" id="PTHR10458:SF22">
    <property type="entry name" value="PEPTIDE DEFORMYLASE"/>
    <property type="match status" value="1"/>
</dbReference>
<dbReference type="PIRSF" id="PIRSF004749">
    <property type="entry name" value="Pep_def"/>
    <property type="match status" value="1"/>
</dbReference>
<reference evidence="3" key="1">
    <citation type="journal article" date="2014" name="Int. J. Syst. Evol. Microbiol.">
        <title>Complete genome sequence of Corynebacterium casei LMG S-19264T (=DSM 44701T), isolated from a smear-ripened cheese.</title>
        <authorList>
            <consortium name="US DOE Joint Genome Institute (JGI-PGF)"/>
            <person name="Walter F."/>
            <person name="Albersmeier A."/>
            <person name="Kalinowski J."/>
            <person name="Ruckert C."/>
        </authorList>
    </citation>
    <scope>NUCLEOTIDE SEQUENCE</scope>
    <source>
        <strain evidence="3">CGMCC 4.7398</strain>
    </source>
</reference>
<dbReference type="SUPFAM" id="SSF56420">
    <property type="entry name" value="Peptide deformylase"/>
    <property type="match status" value="1"/>
</dbReference>
<comment type="function">
    <text evidence="2">Removes the formyl group from the N-terminal Met of newly synthesized proteins. Requires at least a dipeptide for an efficient rate of reaction. N-terminal L-methionine is a prerequisite for activity but the enzyme has broad specificity at other positions.</text>
</comment>
<keyword evidence="2" id="KW-0408">Iron</keyword>
<keyword evidence="4" id="KW-1185">Reference proteome</keyword>
<comment type="similarity">
    <text evidence="1 2">Belongs to the polypeptide deformylase family.</text>
</comment>
<evidence type="ECO:0000256" key="1">
    <source>
        <dbReference type="ARBA" id="ARBA00010759"/>
    </source>
</evidence>
<dbReference type="PANTHER" id="PTHR10458">
    <property type="entry name" value="PEPTIDE DEFORMYLASE"/>
    <property type="match status" value="1"/>
</dbReference>
<dbReference type="CDD" id="cd00487">
    <property type="entry name" value="Pep_deformylase"/>
    <property type="match status" value="1"/>
</dbReference>
<keyword evidence="2" id="KW-0479">Metal-binding</keyword>
<feature type="active site" evidence="2">
    <location>
        <position position="154"/>
    </location>
</feature>
<dbReference type="NCBIfam" id="TIGR00079">
    <property type="entry name" value="pept_deformyl"/>
    <property type="match status" value="1"/>
</dbReference>
<comment type="catalytic activity">
    <reaction evidence="2">
        <text>N-terminal N-formyl-L-methionyl-[peptide] + H2O = N-terminal L-methionyl-[peptide] + formate</text>
        <dbReference type="Rhea" id="RHEA:24420"/>
        <dbReference type="Rhea" id="RHEA-COMP:10639"/>
        <dbReference type="Rhea" id="RHEA-COMP:10640"/>
        <dbReference type="ChEBI" id="CHEBI:15377"/>
        <dbReference type="ChEBI" id="CHEBI:15740"/>
        <dbReference type="ChEBI" id="CHEBI:49298"/>
        <dbReference type="ChEBI" id="CHEBI:64731"/>
        <dbReference type="EC" id="3.5.1.88"/>
    </reaction>
</comment>
<evidence type="ECO:0000256" key="2">
    <source>
        <dbReference type="HAMAP-Rule" id="MF_00163"/>
    </source>
</evidence>
<dbReference type="HAMAP" id="MF_00163">
    <property type="entry name" value="Pep_deformylase"/>
    <property type="match status" value="1"/>
</dbReference>
<dbReference type="PRINTS" id="PR01576">
    <property type="entry name" value="PDEFORMYLASE"/>
</dbReference>
<keyword evidence="2" id="KW-0378">Hydrolase</keyword>
<reference evidence="3" key="2">
    <citation type="submission" date="2020-09" db="EMBL/GenBank/DDBJ databases">
        <authorList>
            <person name="Sun Q."/>
            <person name="Zhou Y."/>
        </authorList>
    </citation>
    <scope>NUCLEOTIDE SEQUENCE</scope>
    <source>
        <strain evidence="3">CGMCC 4.7398</strain>
    </source>
</reference>
<dbReference type="EC" id="3.5.1.88" evidence="2"/>
<dbReference type="InterPro" id="IPR036821">
    <property type="entry name" value="Peptide_deformylase_sf"/>
</dbReference>
<organism evidence="3 4">
    <name type="scientific">Promicromonospora soli</name>
    <dbReference type="NCBI Taxonomy" id="2035533"/>
    <lineage>
        <taxon>Bacteria</taxon>
        <taxon>Bacillati</taxon>
        <taxon>Actinomycetota</taxon>
        <taxon>Actinomycetes</taxon>
        <taxon>Micrococcales</taxon>
        <taxon>Promicromonosporaceae</taxon>
        <taxon>Promicromonospora</taxon>
    </lineage>
</organism>
<dbReference type="AlphaFoldDB" id="A0A919KW97"/>